<evidence type="ECO:0000313" key="2">
    <source>
        <dbReference type="Proteomes" id="UP000326950"/>
    </source>
</evidence>
<accession>A0A5N6UQ90</accession>
<sequence length="124" mass="14364">MRQQTSLLFRSSFVPLPWDRTLKPRRLLHLLSALAHAAACILNRFPVWDIIHKTHFRTPVSSPCLHFFFFFFSLPSGSFRLFPSHPHSRQSFRLYSCATHNPADNSSVLREGTDDGVRLKQLND</sequence>
<dbReference type="Proteomes" id="UP000326950">
    <property type="component" value="Unassembled WGS sequence"/>
</dbReference>
<reference evidence="1 2" key="1">
    <citation type="submission" date="2019-04" db="EMBL/GenBank/DDBJ databases">
        <title>Friends and foes A comparative genomics study of 23 Aspergillus species from section Flavi.</title>
        <authorList>
            <consortium name="DOE Joint Genome Institute"/>
            <person name="Kjaerbolling I."/>
            <person name="Vesth T."/>
            <person name="Frisvad J.C."/>
            <person name="Nybo J.L."/>
            <person name="Theobald S."/>
            <person name="Kildgaard S."/>
            <person name="Isbrandt T."/>
            <person name="Kuo A."/>
            <person name="Sato A."/>
            <person name="Lyhne E.K."/>
            <person name="Kogle M.E."/>
            <person name="Wiebenga A."/>
            <person name="Kun R.S."/>
            <person name="Lubbers R.J."/>
            <person name="Makela M.R."/>
            <person name="Barry K."/>
            <person name="Chovatia M."/>
            <person name="Clum A."/>
            <person name="Daum C."/>
            <person name="Haridas S."/>
            <person name="He G."/>
            <person name="LaButti K."/>
            <person name="Lipzen A."/>
            <person name="Mondo S."/>
            <person name="Riley R."/>
            <person name="Salamov A."/>
            <person name="Simmons B.A."/>
            <person name="Magnuson J.K."/>
            <person name="Henrissat B."/>
            <person name="Mortensen U.H."/>
            <person name="Larsen T.O."/>
            <person name="Devries R.P."/>
            <person name="Grigoriev I.V."/>
            <person name="Machida M."/>
            <person name="Baker S.E."/>
            <person name="Andersen M.R."/>
        </authorList>
    </citation>
    <scope>NUCLEOTIDE SEQUENCE [LARGE SCALE GENOMIC DNA]</scope>
    <source>
        <strain evidence="1 2">CBS 117626</strain>
    </source>
</reference>
<proteinExistence type="predicted"/>
<name>A0A5N6UQ90_ASPTM</name>
<organism evidence="1 2">
    <name type="scientific">Aspergillus tamarii</name>
    <dbReference type="NCBI Taxonomy" id="41984"/>
    <lineage>
        <taxon>Eukaryota</taxon>
        <taxon>Fungi</taxon>
        <taxon>Dikarya</taxon>
        <taxon>Ascomycota</taxon>
        <taxon>Pezizomycotina</taxon>
        <taxon>Eurotiomycetes</taxon>
        <taxon>Eurotiomycetidae</taxon>
        <taxon>Eurotiales</taxon>
        <taxon>Aspergillaceae</taxon>
        <taxon>Aspergillus</taxon>
        <taxon>Aspergillus subgen. Circumdati</taxon>
    </lineage>
</organism>
<dbReference type="AlphaFoldDB" id="A0A5N6UQ90"/>
<protein>
    <submittedName>
        <fullName evidence="1">Uncharacterized protein</fullName>
    </submittedName>
</protein>
<gene>
    <name evidence="1" type="ORF">BDV40DRAFT_203892</name>
</gene>
<evidence type="ECO:0000313" key="1">
    <source>
        <dbReference type="EMBL" id="KAE8160822.1"/>
    </source>
</evidence>
<dbReference type="EMBL" id="ML738651">
    <property type="protein sequence ID" value="KAE8160822.1"/>
    <property type="molecule type" value="Genomic_DNA"/>
</dbReference>
<keyword evidence="2" id="KW-1185">Reference proteome</keyword>